<evidence type="ECO:0000256" key="7">
    <source>
        <dbReference type="ARBA" id="ARBA00023136"/>
    </source>
</evidence>
<dbReference type="PANTHER" id="PTHR33573">
    <property type="entry name" value="CASP-LIKE PROTEIN 4A4"/>
    <property type="match status" value="1"/>
</dbReference>
<evidence type="ECO:0000313" key="12">
    <source>
        <dbReference type="Proteomes" id="UP000594263"/>
    </source>
</evidence>
<feature type="transmembrane region" description="Helical" evidence="8">
    <location>
        <begin position="83"/>
        <end position="99"/>
    </location>
</feature>
<keyword evidence="5 8" id="KW-0812">Transmembrane</keyword>
<name>A0A7N0UC09_KALFE</name>
<protein>
    <recommendedName>
        <fullName evidence="8">CASP-like protein</fullName>
    </recommendedName>
</protein>
<dbReference type="Gramene" id="Kaladp0060s0120.1.v1.1">
    <property type="protein sequence ID" value="Kaladp0060s0120.1.v1.1"/>
    <property type="gene ID" value="Kaladp0060s0120.v1.1"/>
</dbReference>
<keyword evidence="6 8" id="KW-1133">Transmembrane helix</keyword>
<comment type="similarity">
    <text evidence="2 8">Belongs to the Casparian strip membrane proteins (CASP) family.</text>
</comment>
<evidence type="ECO:0000313" key="11">
    <source>
        <dbReference type="EnsemblPlants" id="Kaladp0060s0120.1.v1.1"/>
    </source>
</evidence>
<dbReference type="EnsemblPlants" id="Kaladp0060s0120.1.v1.1">
    <property type="protein sequence ID" value="Kaladp0060s0120.1.v1.1"/>
    <property type="gene ID" value="Kaladp0060s0120.v1.1"/>
</dbReference>
<reference evidence="11" key="1">
    <citation type="submission" date="2021-01" db="UniProtKB">
        <authorList>
            <consortium name="EnsemblPlants"/>
        </authorList>
    </citation>
    <scope>IDENTIFICATION</scope>
</reference>
<feature type="transmembrane region" description="Helical" evidence="8">
    <location>
        <begin position="49"/>
        <end position="68"/>
    </location>
</feature>
<feature type="region of interest" description="Disordered" evidence="9">
    <location>
        <begin position="1"/>
        <end position="29"/>
    </location>
</feature>
<evidence type="ECO:0000256" key="1">
    <source>
        <dbReference type="ARBA" id="ARBA00004651"/>
    </source>
</evidence>
<keyword evidence="12" id="KW-1185">Reference proteome</keyword>
<comment type="subunit">
    <text evidence="3 8">Homodimer and heterodimers.</text>
</comment>
<feature type="transmembrane region" description="Helical" evidence="8">
    <location>
        <begin position="120"/>
        <end position="143"/>
    </location>
</feature>
<evidence type="ECO:0000256" key="9">
    <source>
        <dbReference type="SAM" id="MobiDB-lite"/>
    </source>
</evidence>
<comment type="subcellular location">
    <subcellularLocation>
        <location evidence="1 8">Cell membrane</location>
        <topology evidence="1 8">Multi-pass membrane protein</topology>
    </subcellularLocation>
</comment>
<evidence type="ECO:0000256" key="2">
    <source>
        <dbReference type="ARBA" id="ARBA00007651"/>
    </source>
</evidence>
<dbReference type="PANTHER" id="PTHR33573:SF57">
    <property type="entry name" value="CASP-LIKE PROTEIN 4B1"/>
    <property type="match status" value="1"/>
</dbReference>
<dbReference type="GO" id="GO:0005886">
    <property type="term" value="C:plasma membrane"/>
    <property type="evidence" value="ECO:0007669"/>
    <property type="project" value="UniProtKB-SubCell"/>
</dbReference>
<proteinExistence type="inferred from homology"/>
<evidence type="ECO:0000256" key="5">
    <source>
        <dbReference type="ARBA" id="ARBA00022692"/>
    </source>
</evidence>
<feature type="transmembrane region" description="Helical" evidence="8">
    <location>
        <begin position="163"/>
        <end position="184"/>
    </location>
</feature>
<dbReference type="InterPro" id="IPR006702">
    <property type="entry name" value="CASP_dom"/>
</dbReference>
<evidence type="ECO:0000259" key="10">
    <source>
        <dbReference type="Pfam" id="PF04535"/>
    </source>
</evidence>
<dbReference type="Proteomes" id="UP000594263">
    <property type="component" value="Unplaced"/>
</dbReference>
<evidence type="ECO:0000256" key="6">
    <source>
        <dbReference type="ARBA" id="ARBA00022989"/>
    </source>
</evidence>
<dbReference type="AlphaFoldDB" id="A0A7N0UC09"/>
<organism evidence="11 12">
    <name type="scientific">Kalanchoe fedtschenkoi</name>
    <name type="common">Lavender scallops</name>
    <name type="synonym">South American air plant</name>
    <dbReference type="NCBI Taxonomy" id="63787"/>
    <lineage>
        <taxon>Eukaryota</taxon>
        <taxon>Viridiplantae</taxon>
        <taxon>Streptophyta</taxon>
        <taxon>Embryophyta</taxon>
        <taxon>Tracheophyta</taxon>
        <taxon>Spermatophyta</taxon>
        <taxon>Magnoliopsida</taxon>
        <taxon>eudicotyledons</taxon>
        <taxon>Gunneridae</taxon>
        <taxon>Pentapetalae</taxon>
        <taxon>Saxifragales</taxon>
        <taxon>Crassulaceae</taxon>
        <taxon>Kalanchoe</taxon>
    </lineage>
</organism>
<evidence type="ECO:0000256" key="4">
    <source>
        <dbReference type="ARBA" id="ARBA00022475"/>
    </source>
</evidence>
<accession>A0A7N0UC09</accession>
<keyword evidence="7 8" id="KW-0472">Membrane</keyword>
<dbReference type="Pfam" id="PF04535">
    <property type="entry name" value="CASP_dom"/>
    <property type="match status" value="1"/>
</dbReference>
<evidence type="ECO:0000256" key="8">
    <source>
        <dbReference type="RuleBase" id="RU361233"/>
    </source>
</evidence>
<sequence length="193" mass="20917">MTNSEESKAPAAADVENQQAPAPAAGVGGGVSEIVGRWKREDLVKRGCVALRGLALLFSFLSFVIMATNKHGDGRNFDQYEEYRYVLAIAVLSFLYTAAQSLKHVYELSAARTLVQPRTAALVDFFGDQTVAYLLMSAASAAIPMTNRIREGADNIFTDSCSSSISMSFFAFFSLALSAMIAGYKLSTQHTYI</sequence>
<dbReference type="OMA" id="RMRESQD"/>
<keyword evidence="4 8" id="KW-1003">Cell membrane</keyword>
<evidence type="ECO:0000256" key="3">
    <source>
        <dbReference type="ARBA" id="ARBA00011489"/>
    </source>
</evidence>
<feature type="domain" description="Casparian strip membrane protein" evidence="10">
    <location>
        <begin position="47"/>
        <end position="173"/>
    </location>
</feature>